<evidence type="ECO:0000313" key="1">
    <source>
        <dbReference type="EMBL" id="ABK24928.1"/>
    </source>
</evidence>
<organism evidence="1">
    <name type="scientific">Picea sitchensis</name>
    <name type="common">Sitka spruce</name>
    <name type="synonym">Pinus sitchensis</name>
    <dbReference type="NCBI Taxonomy" id="3332"/>
    <lineage>
        <taxon>Eukaryota</taxon>
        <taxon>Viridiplantae</taxon>
        <taxon>Streptophyta</taxon>
        <taxon>Embryophyta</taxon>
        <taxon>Tracheophyta</taxon>
        <taxon>Spermatophyta</taxon>
        <taxon>Pinopsida</taxon>
        <taxon>Pinidae</taxon>
        <taxon>Conifers I</taxon>
        <taxon>Pinales</taxon>
        <taxon>Pinaceae</taxon>
        <taxon>Picea</taxon>
    </lineage>
</organism>
<proteinExistence type="evidence at transcript level"/>
<name>A9NWB7_PICSI</name>
<dbReference type="AlphaFoldDB" id="A9NWB7"/>
<dbReference type="EMBL" id="EF085625">
    <property type="protein sequence ID" value="ABK24928.1"/>
    <property type="molecule type" value="mRNA"/>
</dbReference>
<reference evidence="1" key="1">
    <citation type="journal article" date="2008" name="BMC Genomics">
        <title>A conifer genomics resource of 200,000 spruce (Picea spp.) ESTs and 6,464 high-quality, sequence-finished full-length cDNAs for Sitka spruce (Picea sitchensis).</title>
        <authorList>
            <person name="Ralph S.G."/>
            <person name="Chun H.J."/>
            <person name="Kolosova N."/>
            <person name="Cooper D."/>
            <person name="Oddy C."/>
            <person name="Ritland C.E."/>
            <person name="Kirkpatrick R."/>
            <person name="Moore R."/>
            <person name="Barber S."/>
            <person name="Holt R.A."/>
            <person name="Jones S.J."/>
            <person name="Marra M.A."/>
            <person name="Douglas C.J."/>
            <person name="Ritland K."/>
            <person name="Bohlmann J."/>
        </authorList>
    </citation>
    <scope>NUCLEOTIDE SEQUENCE</scope>
    <source>
        <tissue evidence="1">Bark</tissue>
    </source>
</reference>
<sequence>MISTHTFKDLIPRIHILFMLRALLSNLSLKEMPTLVRMHLISK</sequence>
<protein>
    <submittedName>
        <fullName evidence="1">Uncharacterized protein</fullName>
    </submittedName>
</protein>
<accession>A9NWB7</accession>